<evidence type="ECO:0000313" key="2">
    <source>
        <dbReference type="Proteomes" id="UP000239197"/>
    </source>
</evidence>
<dbReference type="AlphaFoldDB" id="A0A2L1UMX3"/>
<gene>
    <name evidence="1" type="ORF">BV494_04780</name>
</gene>
<proteinExistence type="predicted"/>
<dbReference type="EMBL" id="CP019062">
    <property type="protein sequence ID" value="AVF34285.1"/>
    <property type="molecule type" value="Genomic_DNA"/>
</dbReference>
<dbReference type="Proteomes" id="UP000239197">
    <property type="component" value="Chromosome"/>
</dbReference>
<dbReference type="KEGG" id="rox:BV494_04780"/>
<dbReference type="OrthoDB" id="259608at2"/>
<evidence type="ECO:0000313" key="1">
    <source>
        <dbReference type="EMBL" id="AVF34285.1"/>
    </source>
</evidence>
<name>A0A2L1UMX3_9GAMM</name>
<dbReference type="RefSeq" id="WP_104921815.1">
    <property type="nucleotide sequence ID" value="NZ_CP019062.1"/>
</dbReference>
<reference evidence="2" key="1">
    <citation type="submission" date="2017-01" db="EMBL/GenBank/DDBJ databases">
        <title>Genome sequence of Rouxiella sp. ERMR1:05.</title>
        <authorList>
            <person name="Kumar R."/>
            <person name="Singh D."/>
            <person name="Kumar S."/>
        </authorList>
    </citation>
    <scope>NUCLEOTIDE SEQUENCE [LARGE SCALE GENOMIC DNA]</scope>
    <source>
        <strain evidence="2">ERMR1:05</strain>
    </source>
</reference>
<accession>A0A2L1UMX3</accession>
<keyword evidence="2" id="KW-1185">Reference proteome</keyword>
<protein>
    <submittedName>
        <fullName evidence="1">Uncharacterized protein</fullName>
    </submittedName>
</protein>
<sequence>MADQSDVMNLLAAKAAAAVYPNGTGAPSITGTIVKIYPGWPVPNKLQTDINAGGVHISIYPLPTEKKVSVTLGRPYRVITTGTPTLVATVSGHTVTFSGAVSTPTNVYFLIDKVGYHYSVQNGDTLTTIATAMAIQVAGATSVGAVVTIPNVNSILARTGGIGTAARELRRQAKDFQITIWAPTPALRDTIASALDIALSEESNISLSDGAPAYMIYTRSFQSDASENYLVYRRDFVYTVNYATTQTIDAAQVVAPVMHIADTSNNPIKTILE</sequence>
<organism evidence="1 2">
    <name type="scientific">Rahnella sikkimica</name>
    <dbReference type="NCBI Taxonomy" id="1805933"/>
    <lineage>
        <taxon>Bacteria</taxon>
        <taxon>Pseudomonadati</taxon>
        <taxon>Pseudomonadota</taxon>
        <taxon>Gammaproteobacteria</taxon>
        <taxon>Enterobacterales</taxon>
        <taxon>Yersiniaceae</taxon>
        <taxon>Rahnella</taxon>
    </lineage>
</organism>